<comment type="caution">
    <text evidence="2">The sequence shown here is derived from an EMBL/GenBank/DDBJ whole genome shotgun (WGS) entry which is preliminary data.</text>
</comment>
<gene>
    <name evidence="2" type="ORF">H8712_07705</name>
</gene>
<evidence type="ECO:0000313" key="2">
    <source>
        <dbReference type="EMBL" id="MBC8628498.1"/>
    </source>
</evidence>
<dbReference type="Gene3D" id="3.40.50.300">
    <property type="entry name" value="P-loop containing nucleotide triphosphate hydrolases"/>
    <property type="match status" value="1"/>
</dbReference>
<organism evidence="2 3">
    <name type="scientific">Blautia stercoris</name>
    <dbReference type="NCBI Taxonomy" id="871664"/>
    <lineage>
        <taxon>Bacteria</taxon>
        <taxon>Bacillati</taxon>
        <taxon>Bacillota</taxon>
        <taxon>Clostridia</taxon>
        <taxon>Lachnospirales</taxon>
        <taxon>Lachnospiraceae</taxon>
        <taxon>Blautia</taxon>
    </lineage>
</organism>
<dbReference type="SUPFAM" id="SSF52540">
    <property type="entry name" value="P-loop containing nucleoside triphosphate hydrolases"/>
    <property type="match status" value="1"/>
</dbReference>
<sequence length="449" mass="51839">MFEKLKISDEVDYIPFEVDGVELKKIEILFTNEELRNGVETLSEDWELEESQVIENKYLSIDMVGKNGIEAVYEDLDAEFPIALKKKLKDGRQKFAPIKVKAGTDKILPIHAGCVPVQQVVAVGRMSSGKTCLRLQMTDLPYFDLIASGTDTAIYDDFPAIDLLKRKQDEERRAFIYEQVLPEGTKVNGIYPANYYMISAPKRNILLKYDDISGEECINMDWNSSILNASYIIFMIDSNELLGKEVAKYHEILDQLLPKVKIKKAGQDYKIFVAITRADLLLEQNEKLAGICQKTLSWDGKRYTKLVHKNGFNLKEFNKKQMAIKEYLSQDCPDFYNTIRRYIGEDKLVYGLLASIGSEPVRISESDGMEWKYEYNPQFIEEPIMYLLNDSGLYPTATEKKEESKKETKKETKRDYEEDEESDETDVDGLFDFDSIKEILKKKFRKTVE</sequence>
<name>A0ABR7PB36_9FIRM</name>
<reference evidence="2 3" key="1">
    <citation type="submission" date="2020-08" db="EMBL/GenBank/DDBJ databases">
        <title>Genome public.</title>
        <authorList>
            <person name="Liu C."/>
            <person name="Sun Q."/>
        </authorList>
    </citation>
    <scope>NUCLEOTIDE SEQUENCE [LARGE SCALE GENOMIC DNA]</scope>
    <source>
        <strain evidence="2 3">3_YM_SP_D4_24.mj</strain>
    </source>
</reference>
<evidence type="ECO:0000256" key="1">
    <source>
        <dbReference type="SAM" id="MobiDB-lite"/>
    </source>
</evidence>
<dbReference type="EMBL" id="JACRTP010000003">
    <property type="protein sequence ID" value="MBC8628498.1"/>
    <property type="molecule type" value="Genomic_DNA"/>
</dbReference>
<evidence type="ECO:0000313" key="3">
    <source>
        <dbReference type="Proteomes" id="UP000661649"/>
    </source>
</evidence>
<accession>A0ABR7PB36</accession>
<dbReference type="InterPro" id="IPR027417">
    <property type="entry name" value="P-loop_NTPase"/>
</dbReference>
<dbReference type="Proteomes" id="UP000661649">
    <property type="component" value="Unassembled WGS sequence"/>
</dbReference>
<protein>
    <submittedName>
        <fullName evidence="2">Uncharacterized protein</fullName>
    </submittedName>
</protein>
<feature type="compositionally biased region" description="Acidic residues" evidence="1">
    <location>
        <begin position="417"/>
        <end position="427"/>
    </location>
</feature>
<dbReference type="RefSeq" id="WP_187558582.1">
    <property type="nucleotide sequence ID" value="NZ_JACRTP010000003.1"/>
</dbReference>
<feature type="region of interest" description="Disordered" evidence="1">
    <location>
        <begin position="397"/>
        <end position="427"/>
    </location>
</feature>
<feature type="compositionally biased region" description="Basic and acidic residues" evidence="1">
    <location>
        <begin position="398"/>
        <end position="416"/>
    </location>
</feature>
<proteinExistence type="predicted"/>
<keyword evidence="3" id="KW-1185">Reference proteome</keyword>